<organism evidence="2">
    <name type="scientific">Tanacetum cinerariifolium</name>
    <name type="common">Dalmatian daisy</name>
    <name type="synonym">Chrysanthemum cinerariifolium</name>
    <dbReference type="NCBI Taxonomy" id="118510"/>
    <lineage>
        <taxon>Eukaryota</taxon>
        <taxon>Viridiplantae</taxon>
        <taxon>Streptophyta</taxon>
        <taxon>Embryophyta</taxon>
        <taxon>Tracheophyta</taxon>
        <taxon>Spermatophyta</taxon>
        <taxon>Magnoliopsida</taxon>
        <taxon>eudicotyledons</taxon>
        <taxon>Gunneridae</taxon>
        <taxon>Pentapetalae</taxon>
        <taxon>asterids</taxon>
        <taxon>campanulids</taxon>
        <taxon>Asterales</taxon>
        <taxon>Asteraceae</taxon>
        <taxon>Asteroideae</taxon>
        <taxon>Anthemideae</taxon>
        <taxon>Anthemidinae</taxon>
        <taxon>Tanacetum</taxon>
    </lineage>
</organism>
<gene>
    <name evidence="2" type="ORF">Tci_618501</name>
</gene>
<sequence>MLSNRLATDGRQLNDVQLRPSPRFISVTSAPNVEQTYGCDSIIIFSFDLGERGVLHRVGMYEAKWPRLHQRTSAIMNGWDDIGWRPVSRKRKPPPAKVFKSRFTNELLLQGPVALAGIVVWEQFFCQLDVSMRNLDFRKYGSTCVMHEDAVDYLFTHPWLLPGPSTDFPGPSSREWNGQDLSAMLQGNSISFGYLIYLMLRPVYGSRYLRATNNKINVPNPFGRRPTPPTSRADERSDGQRPAAETDAAFLSIPVFTTDGAAADYPLAISRFMRESGINSYVHVTIDTGFIPEKDGSLFDIIHEAKQELVLVSPYVNLTYWKQLATALTAARDRGVRITFYVRHEPSNPVSKEQVEALGITPQLVANLHAKFYFNETSGLITSLNLLGVSNSNSIEIGSQLETAEEVEELRRFVKQYLAPQELVKAISDEDKYLSTAEFGQVLADFLEEKVDRRSQVDEQRDGSLSIRAVSNTFTVSLERPSQRLAIRAVVSGSEADRFAVKHTRHFTSPALNYEVQRGGKGYYDMIRATTPQPLSAPRFNALTLPEKKLLLPQIADFLLAVRAFKIGDYYDLQNLYAAVHKLADRAERVNQMPHNGLLLGFAYEIRKAYDGHRLTHLDEPTAITYSGFQYLWTDILLVANIMRFQASYVVMTETEQACIYLLEAAIKMSLETYDAQGAQNLKKLVGNGLWIHDPLLEQTIQLIDLRYMLEKPSKKRFRSIGSRLAALSDTSPEGQRLTQHLAQEALRLGCEPQELSTEFPENIICGKDSSTSSWACNVSSWQVAQGSSSLAWSMSSRNSSSFACMVSSLGPTAPRRWPRDQPYWERYAPAPGVLFP</sequence>
<dbReference type="AlphaFoldDB" id="A0A699JNW1"/>
<proteinExistence type="predicted"/>
<dbReference type="EMBL" id="BKCJ010428826">
    <property type="protein sequence ID" value="GFA46529.1"/>
    <property type="molecule type" value="Genomic_DNA"/>
</dbReference>
<dbReference type="InterPro" id="IPR054199">
    <property type="entry name" value="DUF6904"/>
</dbReference>
<evidence type="ECO:0000256" key="1">
    <source>
        <dbReference type="SAM" id="MobiDB-lite"/>
    </source>
</evidence>
<dbReference type="Pfam" id="PF21845">
    <property type="entry name" value="DUF6904"/>
    <property type="match status" value="1"/>
</dbReference>
<protein>
    <submittedName>
        <fullName evidence="2">Uncharacterized protein</fullName>
    </submittedName>
</protein>
<comment type="caution">
    <text evidence="2">The sequence shown here is derived from an EMBL/GenBank/DDBJ whole genome shotgun (WGS) entry which is preliminary data.</text>
</comment>
<feature type="region of interest" description="Disordered" evidence="1">
    <location>
        <begin position="218"/>
        <end position="243"/>
    </location>
</feature>
<dbReference type="SUPFAM" id="SSF56024">
    <property type="entry name" value="Phospholipase D/nuclease"/>
    <property type="match status" value="1"/>
</dbReference>
<reference evidence="2" key="1">
    <citation type="journal article" date="2019" name="Sci. Rep.">
        <title>Draft genome of Tanacetum cinerariifolium, the natural source of mosquito coil.</title>
        <authorList>
            <person name="Yamashiro T."/>
            <person name="Shiraishi A."/>
            <person name="Satake H."/>
            <person name="Nakayama K."/>
        </authorList>
    </citation>
    <scope>NUCLEOTIDE SEQUENCE</scope>
</reference>
<evidence type="ECO:0000313" key="2">
    <source>
        <dbReference type="EMBL" id="GFA46529.1"/>
    </source>
</evidence>
<dbReference type="Gene3D" id="3.30.870.10">
    <property type="entry name" value="Endonuclease Chain A"/>
    <property type="match status" value="1"/>
</dbReference>
<accession>A0A699JNW1</accession>
<name>A0A699JNW1_TANCI</name>